<proteinExistence type="predicted"/>
<dbReference type="EMBL" id="LN714486">
    <property type="protein sequence ID" value="CEL69699.1"/>
    <property type="molecule type" value="Genomic_DNA"/>
</dbReference>
<feature type="region of interest" description="Disordered" evidence="1">
    <location>
        <begin position="307"/>
        <end position="335"/>
    </location>
</feature>
<feature type="region of interest" description="Disordered" evidence="1">
    <location>
        <begin position="120"/>
        <end position="164"/>
    </location>
</feature>
<evidence type="ECO:0000313" key="2">
    <source>
        <dbReference type="EMBL" id="CEL69699.1"/>
    </source>
</evidence>
<accession>A0A0F7UI57</accession>
<protein>
    <submittedName>
        <fullName evidence="2">Uncharacterized protein</fullName>
    </submittedName>
</protein>
<feature type="region of interest" description="Disordered" evidence="1">
    <location>
        <begin position="446"/>
        <end position="473"/>
    </location>
</feature>
<feature type="region of interest" description="Disordered" evidence="1">
    <location>
        <begin position="573"/>
        <end position="629"/>
    </location>
</feature>
<feature type="region of interest" description="Disordered" evidence="1">
    <location>
        <begin position="703"/>
        <end position="774"/>
    </location>
</feature>
<reference evidence="2" key="1">
    <citation type="journal article" date="2015" name="PLoS ONE">
        <title>Comprehensive Evaluation of Toxoplasma gondii VEG and Neospora caninum LIV Genomes with Tachyzoite Stage Transcriptome and Proteome Defines Novel Transcript Features.</title>
        <authorList>
            <person name="Ramaprasad A."/>
            <person name="Mourier T."/>
            <person name="Naeem R."/>
            <person name="Malas T.B."/>
            <person name="Moussa E."/>
            <person name="Panigrahi A."/>
            <person name="Vermont S.J."/>
            <person name="Otto T.D."/>
            <person name="Wastling J."/>
            <person name="Pain A."/>
        </authorList>
    </citation>
    <scope>NUCLEOTIDE SEQUENCE</scope>
    <source>
        <strain evidence="2">Liverpool</strain>
    </source>
</reference>
<dbReference type="AlphaFoldDB" id="A0A0F7UI57"/>
<gene>
    <name evidence="2" type="ORF">BN1204_054040</name>
</gene>
<feature type="compositionally biased region" description="Basic and acidic residues" evidence="1">
    <location>
        <begin position="573"/>
        <end position="587"/>
    </location>
</feature>
<feature type="region of interest" description="Disordered" evidence="1">
    <location>
        <begin position="1"/>
        <end position="29"/>
    </location>
</feature>
<evidence type="ECO:0000256" key="1">
    <source>
        <dbReference type="SAM" id="MobiDB-lite"/>
    </source>
</evidence>
<name>A0A0F7UI57_NEOCL</name>
<feature type="compositionally biased region" description="Low complexity" evidence="1">
    <location>
        <begin position="120"/>
        <end position="136"/>
    </location>
</feature>
<feature type="compositionally biased region" description="Basic and acidic residues" evidence="1">
    <location>
        <begin position="731"/>
        <end position="774"/>
    </location>
</feature>
<feature type="compositionally biased region" description="Pro residues" evidence="1">
    <location>
        <begin position="447"/>
        <end position="459"/>
    </location>
</feature>
<sequence length="873" mass="91856">MELTHEHRFRSSTIRGEGGGRSAPSRTAAGEERIHVAVPAAETPFAVPSKFLEDMWLSSNAWSFLPRLSSAFRASFPRPATPLVSSVAVYLAGSSDAHHAMSSAVSGAVPASSEASPLFPSSSSSLLPSLRSPASLGRDGNAKEPRFLPTPTIAPQPLHVGGPSEECEAHLGETQAPPFAANASRLSYSLDPVSLIHLSASVLPFSSSLSSLSAGGLFLGGFAVSRDGKSKHDEDSISSWSNVPAPSSFRIYEKASPTTSTSLAVASLLSPASASSPSDPHLCSSCVGPSMFPISSRFSSLPLLRKREDGSRKNVDSVLQSQPSPSLPHTSSPGFVATDAHHSSLLFSSLVKRAPASLNSAGPPADGQPSHSRSAGLAPSSPPRSLPASLRALDPRVSASGSSAASYPSCQYVFLTSLVPAARHASPVPALLSFLPALFSSPSLSPAAPPSPVAAPPSPLSSGASPVPQGQPLPRMKKRQAIRFFPAFPVHRCRGVSFNSPTTGEKVCVGQFDEGAGILLVSPDILDRLTLASRSPFFDGFVLRQMSPKVVYEDVNREVSAFLAAAAKLGKGEARSGEEAADKEKAGAAETPSQEKGNGQEAKTNSRGSVSPNRKTGKRASYVKSLSGSLTTPQQAAPILTELEQTGRCSVPVQFIEFTRGKEKDLNLCVGDCYWLGMKIPLQACNPFLVSRQEGILEYYTGAPSSRSASSPPSLPESPAATEGGTMRNPRGGDRRMGPVHQNGDENSRNARTNVEGEKGKGDNQRKEDDELGTYRDVVEELSSHVMEMCKRAAEVVPNTVASVAGKVQEAFPRSTEEAMDRGKSWVELSQRSYKRLTTHAKSVGETLRVTIVDFWKSWTGPSKGGGSASGAG</sequence>
<feature type="region of interest" description="Disordered" evidence="1">
    <location>
        <begin position="357"/>
        <end position="389"/>
    </location>
</feature>
<feature type="compositionally biased region" description="Polar residues" evidence="1">
    <location>
        <begin position="591"/>
        <end position="614"/>
    </location>
</feature>
<feature type="compositionally biased region" description="Low complexity" evidence="1">
    <location>
        <begin position="317"/>
        <end position="333"/>
    </location>
</feature>
<organism evidence="2">
    <name type="scientific">Neospora caninum (strain Liverpool)</name>
    <dbReference type="NCBI Taxonomy" id="572307"/>
    <lineage>
        <taxon>Eukaryota</taxon>
        <taxon>Sar</taxon>
        <taxon>Alveolata</taxon>
        <taxon>Apicomplexa</taxon>
        <taxon>Conoidasida</taxon>
        <taxon>Coccidia</taxon>
        <taxon>Eucoccidiorida</taxon>
        <taxon>Eimeriorina</taxon>
        <taxon>Sarcocystidae</taxon>
        <taxon>Neospora</taxon>
    </lineage>
</organism>
<feature type="compositionally biased region" description="Low complexity" evidence="1">
    <location>
        <begin position="703"/>
        <end position="721"/>
    </location>
</feature>